<feature type="region of interest" description="Disordered" evidence="3">
    <location>
        <begin position="580"/>
        <end position="682"/>
    </location>
</feature>
<reference evidence="4 7" key="4">
    <citation type="journal article" date="2024" name="Microbiol. Resour. Announc.">
        <title>Genome annotations for the ascomycete fungi Trichoderma harzianum, Trichoderma aggressivum, and Purpureocillium lilacinum.</title>
        <authorList>
            <person name="Beijen E.P.W."/>
            <person name="Ohm R.A."/>
        </authorList>
    </citation>
    <scope>NUCLEOTIDE SEQUENCE [LARGE SCALE GENOMIC DNA]</scope>
    <source>
        <strain evidence="4 7">CBS 150709</strain>
    </source>
</reference>
<dbReference type="PRINTS" id="PR00929">
    <property type="entry name" value="ATHOOK"/>
</dbReference>
<dbReference type="GO" id="GO:0003677">
    <property type="term" value="F:DNA binding"/>
    <property type="evidence" value="ECO:0007669"/>
    <property type="project" value="InterPro"/>
</dbReference>
<evidence type="ECO:0000256" key="1">
    <source>
        <dbReference type="ARBA" id="ARBA00004123"/>
    </source>
</evidence>
<reference evidence="5 6" key="2">
    <citation type="journal article" date="2016" name="Front. Microbiol.">
        <title>Genome and transcriptome sequences reveal the specific parasitism of the nematophagous Purpureocillium lilacinum 36-1.</title>
        <authorList>
            <person name="Xie J."/>
            <person name="Li S."/>
            <person name="Mo C."/>
            <person name="Xiao X."/>
            <person name="Peng D."/>
            <person name="Wang G."/>
            <person name="Xiao Y."/>
        </authorList>
    </citation>
    <scope>NUCLEOTIDE SEQUENCE [LARGE SCALE GENOMIC DNA]</scope>
    <source>
        <strain evidence="5 6">36-1</strain>
    </source>
</reference>
<protein>
    <submittedName>
        <fullName evidence="5">Uncharacterized protein</fullName>
    </submittedName>
</protein>
<feature type="compositionally biased region" description="Basic and acidic residues" evidence="3">
    <location>
        <begin position="99"/>
        <end position="111"/>
    </location>
</feature>
<dbReference type="GO" id="GO:0005634">
    <property type="term" value="C:nucleus"/>
    <property type="evidence" value="ECO:0007669"/>
    <property type="project" value="UniProtKB-SubCell"/>
</dbReference>
<evidence type="ECO:0000256" key="2">
    <source>
        <dbReference type="ARBA" id="ARBA00023242"/>
    </source>
</evidence>
<feature type="compositionally biased region" description="Polar residues" evidence="3">
    <location>
        <begin position="180"/>
        <end position="194"/>
    </location>
</feature>
<dbReference type="Proteomes" id="UP001287286">
    <property type="component" value="Unassembled WGS sequence"/>
</dbReference>
<dbReference type="InterPro" id="IPR000637">
    <property type="entry name" value="HMGI/Y_DNA-bd_CS"/>
</dbReference>
<proteinExistence type="predicted"/>
<keyword evidence="7" id="KW-1185">Reference proteome</keyword>
<dbReference type="InterPro" id="IPR017956">
    <property type="entry name" value="AT_hook_DNA-bd_motif"/>
</dbReference>
<accession>A0A2U3EM68</accession>
<evidence type="ECO:0000256" key="3">
    <source>
        <dbReference type="SAM" id="MobiDB-lite"/>
    </source>
</evidence>
<feature type="compositionally biased region" description="Basic and acidic residues" evidence="3">
    <location>
        <begin position="160"/>
        <end position="175"/>
    </location>
</feature>
<feature type="region of interest" description="Disordered" evidence="3">
    <location>
        <begin position="1"/>
        <end position="218"/>
    </location>
</feature>
<evidence type="ECO:0000313" key="4">
    <source>
        <dbReference type="EMBL" id="KAK4091682.1"/>
    </source>
</evidence>
<dbReference type="AlphaFoldDB" id="A0A2U3EM68"/>
<gene>
    <name evidence="5" type="ORF">PCL_06241</name>
    <name evidence="4" type="ORF">Purlil1_4112</name>
</gene>
<keyword evidence="2" id="KW-0539">Nucleus</keyword>
<evidence type="ECO:0000313" key="7">
    <source>
        <dbReference type="Proteomes" id="UP001287286"/>
    </source>
</evidence>
<comment type="subcellular location">
    <subcellularLocation>
        <location evidence="1">Nucleus</location>
    </subcellularLocation>
</comment>
<feature type="compositionally biased region" description="Polar residues" evidence="3">
    <location>
        <begin position="611"/>
        <end position="620"/>
    </location>
</feature>
<sequence length="682" mass="75748">MSVTVDTSERESSLDSDDAHETPSPPESGEYASSGSIQHHRTRKRHGNAERGPGPRAERHRDLQEESPCPPFDERRFQLDNSADATPVNRGPGRPPGSRNREKPAAQDGKPRNPVGRPRIRPKKPTPPPGAPKRPRGRPRKNSVSVAMSETPVLGGTEEVAGHASEDGTNGHESEAEPQCPQTPSGSRLPQTSPGLDHYRDCDRGSTQVPTNFEGGQEEADMEQHTMARTARIQSARPAHQEDVRRCINRIKNDIPTVALDDDTLLRLLQTRVPGSVTNDKEVMGMVQAEWETSRECLAMRIAPDIRTETRDAWRISVHLLRCSPIAIISPAWGLYYDNDNRETCLWSRKFSSTLGMIMIHPIWNEDKHSLIRAIQVAVTCRTEEHRPFRMPGGESAIVNCLAREVAHNTNGRSMAEICNSLRRAHGTARTRMTTTTEFAFIKHLAATVSVSSQDLSDALGDDVRLRVQEQDLENIVKAINTFTPFGPPCTPPAAIYQGYLASHDSQPDLGVARIRELYTQSWLIELREKWRHEQEPGHRQSQVLDEPRLIQHGQGHPRPQSGQDSVALSRPTYQALTLPSSRRTAPAANNSQPPKPPSGSILRSEGVPTWPSTVGSNHGVSPGGSATAADRPRPPPRGPREWREQCAINRRGQAGAGRRYSQPQERSKKRKYNSHLEGERH</sequence>
<reference evidence="5" key="1">
    <citation type="submission" date="2015-05" db="EMBL/GenBank/DDBJ databases">
        <authorList>
            <person name="Wang D.B."/>
            <person name="Wang M."/>
        </authorList>
    </citation>
    <scope>NUCLEOTIDE SEQUENCE</scope>
    <source>
        <strain evidence="5">36-1</strain>
    </source>
</reference>
<comment type="caution">
    <text evidence="5">The sequence shown here is derived from an EMBL/GenBank/DDBJ whole genome shotgun (WGS) entry which is preliminary data.</text>
</comment>
<dbReference type="EMBL" id="LCWV01000002">
    <property type="protein sequence ID" value="PWI75583.1"/>
    <property type="molecule type" value="Genomic_DNA"/>
</dbReference>
<feature type="compositionally biased region" description="Basic and acidic residues" evidence="3">
    <location>
        <begin position="7"/>
        <end position="21"/>
    </location>
</feature>
<organism evidence="5 6">
    <name type="scientific">Purpureocillium lilacinum</name>
    <name type="common">Paecilomyces lilacinus</name>
    <dbReference type="NCBI Taxonomy" id="33203"/>
    <lineage>
        <taxon>Eukaryota</taxon>
        <taxon>Fungi</taxon>
        <taxon>Dikarya</taxon>
        <taxon>Ascomycota</taxon>
        <taxon>Pezizomycotina</taxon>
        <taxon>Sordariomycetes</taxon>
        <taxon>Hypocreomycetidae</taxon>
        <taxon>Hypocreales</taxon>
        <taxon>Ophiocordycipitaceae</taxon>
        <taxon>Purpureocillium</taxon>
    </lineage>
</organism>
<feature type="compositionally biased region" description="Polar residues" evidence="3">
    <location>
        <begin position="580"/>
        <end position="593"/>
    </location>
</feature>
<evidence type="ECO:0000313" key="6">
    <source>
        <dbReference type="Proteomes" id="UP000245956"/>
    </source>
</evidence>
<evidence type="ECO:0000313" key="5">
    <source>
        <dbReference type="EMBL" id="PWI75583.1"/>
    </source>
</evidence>
<reference evidence="4" key="3">
    <citation type="submission" date="2023-11" db="EMBL/GenBank/DDBJ databases">
        <authorList>
            <person name="Beijen E."/>
            <person name="Ohm R.A."/>
        </authorList>
    </citation>
    <scope>NUCLEOTIDE SEQUENCE</scope>
    <source>
        <strain evidence="4">CBS 150709</strain>
    </source>
</reference>
<name>A0A2U3EM68_PURLI</name>
<dbReference type="EMBL" id="JAWRVI010000011">
    <property type="protein sequence ID" value="KAK4091682.1"/>
    <property type="molecule type" value="Genomic_DNA"/>
</dbReference>
<dbReference type="PROSITE" id="PS00354">
    <property type="entry name" value="HMGI_Y"/>
    <property type="match status" value="1"/>
</dbReference>
<feature type="compositionally biased region" description="Basic and acidic residues" evidence="3">
    <location>
        <begin position="631"/>
        <end position="645"/>
    </location>
</feature>
<dbReference type="GO" id="GO:0006355">
    <property type="term" value="P:regulation of DNA-templated transcription"/>
    <property type="evidence" value="ECO:0007669"/>
    <property type="project" value="InterPro"/>
</dbReference>
<dbReference type="Proteomes" id="UP000245956">
    <property type="component" value="Unassembled WGS sequence"/>
</dbReference>